<gene>
    <name evidence="10" type="primary">LOC115222454</name>
</gene>
<feature type="compositionally biased region" description="Polar residues" evidence="6">
    <location>
        <begin position="992"/>
        <end position="1002"/>
    </location>
</feature>
<dbReference type="InterPro" id="IPR050865">
    <property type="entry name" value="BEACH_Domain"/>
</dbReference>
<evidence type="ECO:0000313" key="9">
    <source>
        <dbReference type="Proteomes" id="UP000515154"/>
    </source>
</evidence>
<feature type="repeat" description="WD" evidence="5">
    <location>
        <begin position="3375"/>
        <end position="3416"/>
    </location>
</feature>
<feature type="compositionally biased region" description="Basic and acidic residues" evidence="6">
    <location>
        <begin position="2312"/>
        <end position="2327"/>
    </location>
</feature>
<dbReference type="GO" id="GO:0016020">
    <property type="term" value="C:membrane"/>
    <property type="evidence" value="ECO:0007669"/>
    <property type="project" value="UniProtKB-SubCell"/>
</dbReference>
<accession>A0A7E6FL43</accession>
<feature type="compositionally biased region" description="Acidic residues" evidence="6">
    <location>
        <begin position="2087"/>
        <end position="2101"/>
    </location>
</feature>
<dbReference type="InterPro" id="IPR023362">
    <property type="entry name" value="PH-BEACH_dom"/>
</dbReference>
<proteinExistence type="predicted"/>
<dbReference type="PANTHER" id="PTHR13743:SF162">
    <property type="entry name" value="NEUROBEACHIN"/>
    <property type="match status" value="1"/>
</dbReference>
<dbReference type="InterPro" id="IPR010508">
    <property type="entry name" value="NBEA-like_DUF1088"/>
</dbReference>
<evidence type="ECO:0000256" key="2">
    <source>
        <dbReference type="ARBA" id="ARBA00022574"/>
    </source>
</evidence>
<dbReference type="SUPFAM" id="SSF50729">
    <property type="entry name" value="PH domain-like"/>
    <property type="match status" value="1"/>
</dbReference>
<evidence type="ECO:0000256" key="6">
    <source>
        <dbReference type="SAM" id="MobiDB-lite"/>
    </source>
</evidence>
<dbReference type="GO" id="GO:0005829">
    <property type="term" value="C:cytosol"/>
    <property type="evidence" value="ECO:0007669"/>
    <property type="project" value="TreeGrafter"/>
</dbReference>
<reference evidence="10" key="1">
    <citation type="submission" date="2025-08" db="UniProtKB">
        <authorList>
            <consortium name="RefSeq"/>
        </authorList>
    </citation>
    <scope>IDENTIFICATION</scope>
</reference>
<feature type="region of interest" description="Disordered" evidence="6">
    <location>
        <begin position="2289"/>
        <end position="2330"/>
    </location>
</feature>
<dbReference type="InterPro" id="IPR013320">
    <property type="entry name" value="ConA-like_dom_sf"/>
</dbReference>
<dbReference type="PROSITE" id="PS51783">
    <property type="entry name" value="PH_BEACH"/>
    <property type="match status" value="1"/>
</dbReference>
<feature type="repeat" description="WD" evidence="5">
    <location>
        <begin position="3227"/>
        <end position="3272"/>
    </location>
</feature>
<dbReference type="Pfam" id="PF14844">
    <property type="entry name" value="PH_BEACH"/>
    <property type="match status" value="1"/>
</dbReference>
<feature type="region of interest" description="Disordered" evidence="6">
    <location>
        <begin position="1907"/>
        <end position="1936"/>
    </location>
</feature>
<name>A0A7E6FL43_9MOLL</name>
<feature type="compositionally biased region" description="Basic and acidic residues" evidence="6">
    <location>
        <begin position="1003"/>
        <end position="1049"/>
    </location>
</feature>
<dbReference type="InterPro" id="IPR036322">
    <property type="entry name" value="WD40_repeat_dom_sf"/>
</dbReference>
<dbReference type="GO" id="GO:0019901">
    <property type="term" value="F:protein kinase binding"/>
    <property type="evidence" value="ECO:0007669"/>
    <property type="project" value="TreeGrafter"/>
</dbReference>
<dbReference type="Pfam" id="PF15787">
    <property type="entry name" value="DUF4704"/>
    <property type="match status" value="1"/>
</dbReference>
<feature type="compositionally biased region" description="Basic and acidic residues" evidence="6">
    <location>
        <begin position="1363"/>
        <end position="1381"/>
    </location>
</feature>
<dbReference type="PROSITE" id="PS50082">
    <property type="entry name" value="WD_REPEATS_2"/>
    <property type="match status" value="2"/>
</dbReference>
<protein>
    <submittedName>
        <fullName evidence="10">Neurobeachin isoform X1</fullName>
    </submittedName>
</protein>
<dbReference type="KEGG" id="osn:115222454"/>
<evidence type="ECO:0000256" key="4">
    <source>
        <dbReference type="ARBA" id="ARBA00023136"/>
    </source>
</evidence>
<feature type="compositionally biased region" description="Polar residues" evidence="6">
    <location>
        <begin position="2070"/>
        <end position="2084"/>
    </location>
</feature>
<evidence type="ECO:0000256" key="1">
    <source>
        <dbReference type="ARBA" id="ARBA00004370"/>
    </source>
</evidence>
<dbReference type="InterPro" id="IPR011993">
    <property type="entry name" value="PH-like_dom_sf"/>
</dbReference>
<feature type="compositionally biased region" description="Basic and acidic residues" evidence="6">
    <location>
        <begin position="1293"/>
        <end position="1318"/>
    </location>
</feature>
<feature type="compositionally biased region" description="Basic and acidic residues" evidence="6">
    <location>
        <begin position="2155"/>
        <end position="2175"/>
    </location>
</feature>
<feature type="region of interest" description="Disordered" evidence="6">
    <location>
        <begin position="2070"/>
        <end position="2276"/>
    </location>
</feature>
<feature type="compositionally biased region" description="Low complexity" evidence="6">
    <location>
        <begin position="1608"/>
        <end position="1627"/>
    </location>
</feature>
<dbReference type="FunFam" id="2.60.120.200:FF:000010">
    <property type="entry name" value="neurobeachin isoform X2"/>
    <property type="match status" value="1"/>
</dbReference>
<dbReference type="CDD" id="cd01201">
    <property type="entry name" value="PH_BEACH"/>
    <property type="match status" value="1"/>
</dbReference>
<keyword evidence="9" id="KW-1185">Reference proteome</keyword>
<feature type="region of interest" description="Disordered" evidence="6">
    <location>
        <begin position="1796"/>
        <end position="1847"/>
    </location>
</feature>
<dbReference type="RefSeq" id="XP_036367587.1">
    <property type="nucleotide sequence ID" value="XM_036511694.1"/>
</dbReference>
<feature type="compositionally biased region" description="Polar residues" evidence="6">
    <location>
        <begin position="2295"/>
        <end position="2311"/>
    </location>
</feature>
<dbReference type="Pfam" id="PF20426">
    <property type="entry name" value="NBCH_WD40"/>
    <property type="match status" value="1"/>
</dbReference>
<dbReference type="SMART" id="SM00320">
    <property type="entry name" value="WD40"/>
    <property type="match status" value="3"/>
</dbReference>
<dbReference type="InterPro" id="IPR031570">
    <property type="entry name" value="NBEA/BDCP_DUF4704"/>
</dbReference>
<feature type="compositionally biased region" description="Low complexity" evidence="6">
    <location>
        <begin position="1552"/>
        <end position="1561"/>
    </location>
</feature>
<dbReference type="Pfam" id="PF02138">
    <property type="entry name" value="Beach"/>
    <property type="match status" value="1"/>
</dbReference>
<feature type="domain" description="BEACH" evidence="7">
    <location>
        <begin position="2773"/>
        <end position="3062"/>
    </location>
</feature>
<feature type="compositionally biased region" description="Basic and acidic residues" evidence="6">
    <location>
        <begin position="2185"/>
        <end position="2200"/>
    </location>
</feature>
<evidence type="ECO:0000313" key="10">
    <source>
        <dbReference type="RefSeq" id="XP_036367587.1"/>
    </source>
</evidence>
<dbReference type="InterPro" id="IPR036372">
    <property type="entry name" value="BEACH_dom_sf"/>
</dbReference>
<dbReference type="InterPro" id="IPR000409">
    <property type="entry name" value="BEACH_dom"/>
</dbReference>
<feature type="compositionally biased region" description="Basic and acidic residues" evidence="6">
    <location>
        <begin position="1087"/>
        <end position="1117"/>
    </location>
</feature>
<dbReference type="PANTHER" id="PTHR13743">
    <property type="entry name" value="BEIGE/BEACH-RELATED"/>
    <property type="match status" value="1"/>
</dbReference>
<dbReference type="CDD" id="cd06071">
    <property type="entry name" value="Beach"/>
    <property type="match status" value="1"/>
</dbReference>
<feature type="domain" description="BEACH-type PH" evidence="8">
    <location>
        <begin position="2646"/>
        <end position="2754"/>
    </location>
</feature>
<feature type="compositionally biased region" description="Basic and acidic residues" evidence="6">
    <location>
        <begin position="1272"/>
        <end position="1285"/>
    </location>
</feature>
<feature type="region of interest" description="Disordered" evidence="6">
    <location>
        <begin position="938"/>
        <end position="1049"/>
    </location>
</feature>
<evidence type="ECO:0000256" key="3">
    <source>
        <dbReference type="ARBA" id="ARBA00022737"/>
    </source>
</evidence>
<feature type="compositionally biased region" description="Basic and acidic residues" evidence="6">
    <location>
        <begin position="1125"/>
        <end position="1163"/>
    </location>
</feature>
<feature type="compositionally biased region" description="Polar residues" evidence="6">
    <location>
        <begin position="1515"/>
        <end position="1537"/>
    </location>
</feature>
<feature type="compositionally biased region" description="Low complexity" evidence="6">
    <location>
        <begin position="2227"/>
        <end position="2264"/>
    </location>
</feature>
<feature type="compositionally biased region" description="Acidic residues" evidence="6">
    <location>
        <begin position="1256"/>
        <end position="1271"/>
    </location>
</feature>
<evidence type="ECO:0000256" key="5">
    <source>
        <dbReference type="PROSITE-ProRule" id="PRU00221"/>
    </source>
</evidence>
<feature type="region of interest" description="Disordered" evidence="6">
    <location>
        <begin position="1507"/>
        <end position="1634"/>
    </location>
</feature>
<feature type="compositionally biased region" description="Low complexity" evidence="6">
    <location>
        <begin position="1568"/>
        <end position="1583"/>
    </location>
</feature>
<feature type="compositionally biased region" description="Basic and acidic residues" evidence="6">
    <location>
        <begin position="2135"/>
        <end position="2147"/>
    </location>
</feature>
<dbReference type="Pfam" id="PF20425">
    <property type="entry name" value="Neurobeachin"/>
    <property type="match status" value="1"/>
</dbReference>
<dbReference type="FunFam" id="1.10.1540.10:FF:000001">
    <property type="entry name" value="neurobeachin isoform X1"/>
    <property type="match status" value="1"/>
</dbReference>
<evidence type="ECO:0000259" key="7">
    <source>
        <dbReference type="PROSITE" id="PS50197"/>
    </source>
</evidence>
<dbReference type="Gene3D" id="2.130.10.10">
    <property type="entry name" value="YVTN repeat-like/Quinoprotein amine dehydrogenase"/>
    <property type="match status" value="2"/>
</dbReference>
<sequence length="3489" mass="390735">MKALLRGESTSVSNKDVVDGVLHLLVGGEFEIETNFIIQDPHNVLHMLDVLKVCSATLQAEIWSVFTAILKKSRRNLNACTEVKLIEHVLCMLEEADDIVADLLVEMLGVLASYSITVKELRMLFSLLKARNNEWPRNSVKLLSVLRQMPQRHGPDEFFSFPGKKGSYIALPPIRSWPYQNGWAFSCWLRLDPVTGVTVEKEKPYLYCFRTSKGVGYSAHFLGSSLVITSMKLKGKGFQHCVKYEFAPRKWYMVTVCHVYYRWSRSELRCYVDGELVSFTDMSWLVSTNDPFDKCFLGASSDGDPDTMFCGQMSAVYLFNEYLTANQVAAIYSLGPGYKSQFRFDNENSTILTENTRRVLYEGRLTSCIVFMYNPVACDSQLCLESSPKGNTSHFVHSPHALMLQDVKAIITRSLLSTLHSLGGIEVLFPLFGQLDYPVNKAPNEKSTIDHSICANLMGLLCDLLESSSSIQEELLQSKGFLVISYLLEKSSREHITPEVLNSFLKLTQYLVKLPAGGTLLKHLFDHILFNPGLWIYASVEVQTKLYSYLATEFINDAQIYNSIRRVSAVLQTMHTLKYYYWVVNPYDRSGLTPRGIDGPRPTRDEIIKLRSFMLLYVKELIRKGQGILEDELQSILNYLTTLHEDDNLMDVLMLLVTLMAQHPSSMVPSFDKKNGIRTVFKLLASPNEPLRIQALKLLGFFLMRSTHKRKYDAMNPHNLFSLIGERLMLNIHSITIATYNVLFEILTERLTLEYSHDKHVEPESYYKLENPAILKVVATMIRQSKHSAELMEVKKMFLSDLTIMCNNNKENRRTLLQMSVWQEWLFSMAYIYPRNLDEQKITDMVMSLFRMLLHHAIKFEYGGWRVWVDTLAILHSKVAYEDFRLHMSKMYQQYERQRVENIVDPHERKQHPISTISGISDAAENYQSVPQCSVKISEISAKPDQEPMKSLESEQKTKTGKFPDKRRESVEKGEAELDVSEKCDKDKETNNAEITENQTESPMKEIIEGVDSGEKKHQENEHTKDVDEPKYEDYKSNQLEKEVDESKKYEEFKSIKEIINTVKNDVYLESDDNKNDGRDQQLAGDSGKEKAEDDGIETEKDKEESDGQELKDKKDDADADGDDINVKGEKGSEKKSELGDGVKEVSVEEDGKEKEAPEKSTDDVDDDVDDGVVASKKESCCEGEGDEIVKEHKDVVESKEGQDEGDEKIKEGEGDEKIKGEGDEKIKGEGDDKEEKEVEEEGEMRSERADGNTSVDEDNEKDTKNEEEEGKEAKEESHKTASDETKEDVDDEVKMNEKVSSEDERKNEQDVSDKGETDANCNDGRGDEPVSSKTESESKNDTETSSESDVKQHEASSGGVDKSNDKDKDTQETDESKNLGDDQNEIVEGGDLSAQDEENVESMAVNEGAGYDEGKDSVPYVCGEDQGVYPPGLGYETQAGPTGYFTRDGEMIYLNHTETGEMIYQTEDGRMVYQYPTEDGRIIYHTGDADPKYEAGNLTVAEEDASKPVYNIDADSTSAPEEITNTTTQHPGSETQPNDKENKHLYPMALSESSSSTSDVKSTKLPATTSASMSATATTATSYPIDELPDNQDYPTDSSLPSGAKPRTTSSGSSRRSSHGTTGSRHLFSPGPRAPPFRIPEFRWSYLHQKLLSDLLFSIETDIQVWKSHSTRAVVDFVNSGENHIYIVNVTHMISQLADNLIMSCGGLLPLLAAATSPNGELDILEPNQGLSIEQAVSILQRIMNMTDIVVFTSSTNFSELEQEKNMPPGGILRQCLRLVCTATVRNCLECKHRYTPKTPVTDPSPTQPSQWQNTKSTNGSIDPIQSLIGGSHPSPKNIVENLGGQTTPIKDAEKLLQDMDITRLRAVVYRDMDETKQAQFLALAIVYFTSVLMVSKYRDILEPPSPASTPTLGPHRGAVHSPTSKDVSDGKTWEKSRPAVPMLISMYNTSERTSFVTHDTSSISTSSAVSVENFGSVTSGAREIVGTSPAESNMDEDNIKMMKYECVDRRATEDAGSVLAHMVNCNCETQMRGEKMVHNLTSFTCCHEGATGNECDCSIGARHVPAGANSSLVNEGSSQQKGNETDEEFITMKDDEDEEAASKTEGKISVTAHVTANSESKPVENSSKTAVNKTEEIKADSENTKLDPSTNDTPERETNETAKEPDLKTESADGKPTSGSQDNNDKAPVAEEKDESVKPKAAPDAGNIEEPPAEETGDSTKSTGVSGAAVDSTSVSSSSEPKATTSSAEDTAATTVTTPAVDSGTVVNETTTTTAAETATTSTIITDVKIEVSPTTEDGQHQPDNTSKIETSKDLLQEGESRNDEENPEIQECISSIRIDEQPNSVSVSADTAVKPPENLQLAANIPATFDNLPLPSEGSSLTERLERALGSSAPLLREVFVDFAPFLSKTLIGSHGQELLVGGLVTLKQSSSVVELVMLLCSQEWQNSLQKHAGLAFIELVNEGRLLAHATRDHIVRVANEAEFILTRMRAEDVQKHAEFESLCAQTVVERKEEEKLCDHLITSAKRRDHSIANVLREKIVNILTNKHGAWGTVSNSRSEFWKLDLWEDDFRRRRRFVKNPYGSTHPEATLKAAIEHGATEDAINQAWEAFHAHLANAKRGQQQPPDYTDEELLMEERDFEQEFSGPVALSTSCKLISLGLAVAGTMSITKTDLYFEMDEEDKENKKISPQVLAYVDHLHGKWHFSEIRAVFSRRYLLQNVAIEIFTANRTAVMFAFPDHITMKKVVNALPRVGIGIRYGLNQARRMSLASGKQLFKLSSMTQKWQRREISNFDYLIYLNTVAGRTYNDLNQYPIFPWVIVNYESKELDLSQPSNFRDLSKPIGALNPARKKFFDERYATWEHEQIPPFHYGTHYSTAAFTLNWLIRLEPFTTLFLNMQGGKFDHANRTFFSISQAWKNCQRDTSDVKELIPEFYYLPEMFVNQNTYNFGEQDDNIKVDDVCLPHWARTPDDFVRINRMALESEFVSCQLHHWIDLIFGYKQRGPEAVRATNVFYYLTYEGSVNLESMTDPVMKEAIENQIRSFGQTPTQLLTEPHPPRSSLMHLFTEKYREQRNILKKTPMMFSSVQDDLCMLMKFLSNSPITHVAANTHPMVPTPAVITITCNHNFAVNKWNPNYQQQGTPTSFSSDKHEKDAELPVLMDHLFAQNTGLHRRTLGDNFDQRLKVTHSSFVTTADNRFIFACGFWDKSFRIFATDYARIVQVIYGHFDIVTCITKSENNTNYDCYIVTGSKDCTVMVWQFNARNQAIIGDIGNAVFVSAAEKPTPKATLTGHQTEVICVAVLSELGLVISGSRNGPCLVHTLTGDLLQSLDPPKNCFSPELITMSREAFVLVKFDSGNICSFTVNGRLLQYEKHKDNILTMILSRGGEYLITGGESGVADVWRTHDLTLLYSYPKCDGSIHSLSLSHDERLLFLVSGLGAFSFSSLTSTNGIMNTRNATELFLHRNITQSFEEVNGALPVSVLSA</sequence>
<dbReference type="InterPro" id="IPR015943">
    <property type="entry name" value="WD40/YVTN_repeat-like_dom_sf"/>
</dbReference>
<dbReference type="SMART" id="SM01026">
    <property type="entry name" value="Beach"/>
    <property type="match status" value="1"/>
</dbReference>
<feature type="compositionally biased region" description="Basic and acidic residues" evidence="6">
    <location>
        <begin position="1325"/>
        <end position="1355"/>
    </location>
</feature>
<dbReference type="InterPro" id="IPR001680">
    <property type="entry name" value="WD40_rpt"/>
</dbReference>
<feature type="compositionally biased region" description="Polar residues" evidence="6">
    <location>
        <begin position="2114"/>
        <end position="2134"/>
    </location>
</feature>
<keyword evidence="2 5" id="KW-0853">WD repeat</keyword>
<keyword evidence="4" id="KW-0472">Membrane</keyword>
<dbReference type="Gene3D" id="1.10.1540.10">
    <property type="entry name" value="BEACH domain"/>
    <property type="match status" value="1"/>
</dbReference>
<dbReference type="Pfam" id="PF13385">
    <property type="entry name" value="Laminin_G_3"/>
    <property type="match status" value="1"/>
</dbReference>
<feature type="compositionally biased region" description="Basic and acidic residues" evidence="6">
    <location>
        <begin position="1188"/>
        <end position="1237"/>
    </location>
</feature>
<dbReference type="PROSITE" id="PS50197">
    <property type="entry name" value="BEACH"/>
    <property type="match status" value="1"/>
</dbReference>
<dbReference type="Gene3D" id="2.60.120.200">
    <property type="match status" value="1"/>
</dbReference>
<feature type="compositionally biased region" description="Polar residues" evidence="6">
    <location>
        <begin position="1803"/>
        <end position="1822"/>
    </location>
</feature>
<dbReference type="InterPro" id="IPR046852">
    <property type="entry name" value="Neurobeachin_a-sol"/>
</dbReference>
<evidence type="ECO:0000259" key="8">
    <source>
        <dbReference type="PROSITE" id="PS51783"/>
    </source>
</evidence>
<dbReference type="Proteomes" id="UP000515154">
    <property type="component" value="Linkage group LG20"/>
</dbReference>
<comment type="subcellular location">
    <subcellularLocation>
        <location evidence="1">Membrane</location>
    </subcellularLocation>
</comment>
<dbReference type="Pfam" id="PF06469">
    <property type="entry name" value="DUF1088"/>
    <property type="match status" value="1"/>
</dbReference>
<dbReference type="SUPFAM" id="SSF50978">
    <property type="entry name" value="WD40 repeat-like"/>
    <property type="match status" value="1"/>
</dbReference>
<organism evidence="9 10">
    <name type="scientific">Octopus sinensis</name>
    <name type="common">East Asian common octopus</name>
    <dbReference type="NCBI Taxonomy" id="2607531"/>
    <lineage>
        <taxon>Eukaryota</taxon>
        <taxon>Metazoa</taxon>
        <taxon>Spiralia</taxon>
        <taxon>Lophotrochozoa</taxon>
        <taxon>Mollusca</taxon>
        <taxon>Cephalopoda</taxon>
        <taxon>Coleoidea</taxon>
        <taxon>Octopodiformes</taxon>
        <taxon>Octopoda</taxon>
        <taxon>Incirrata</taxon>
        <taxon>Octopodidae</taxon>
        <taxon>Octopus</taxon>
    </lineage>
</organism>
<dbReference type="GO" id="GO:0008104">
    <property type="term" value="P:intracellular protein localization"/>
    <property type="evidence" value="ECO:0007669"/>
    <property type="project" value="TreeGrafter"/>
</dbReference>
<feature type="compositionally biased region" description="Basic and acidic residues" evidence="6">
    <location>
        <begin position="942"/>
        <end position="991"/>
    </location>
</feature>
<keyword evidence="3" id="KW-0677">Repeat</keyword>
<dbReference type="SUPFAM" id="SSF81837">
    <property type="entry name" value="BEACH domain"/>
    <property type="match status" value="1"/>
</dbReference>
<dbReference type="SUPFAM" id="SSF49899">
    <property type="entry name" value="Concanavalin A-like lectins/glucanases"/>
    <property type="match status" value="1"/>
</dbReference>
<dbReference type="Gene3D" id="2.30.29.30">
    <property type="entry name" value="Pleckstrin-homology domain (PH domain)/Phosphotyrosine-binding domain (PTB)"/>
    <property type="match status" value="1"/>
</dbReference>
<dbReference type="InterPro" id="IPR046851">
    <property type="entry name" value="NBCH_WD40"/>
</dbReference>
<feature type="region of interest" description="Disordered" evidence="6">
    <location>
        <begin position="1063"/>
        <end position="1418"/>
    </location>
</feature>
<dbReference type="SUPFAM" id="SSF48371">
    <property type="entry name" value="ARM repeat"/>
    <property type="match status" value="1"/>
</dbReference>
<dbReference type="InterPro" id="IPR016024">
    <property type="entry name" value="ARM-type_fold"/>
</dbReference>